<dbReference type="Proteomes" id="UP000054995">
    <property type="component" value="Unassembled WGS sequence"/>
</dbReference>
<evidence type="ECO:0000313" key="2">
    <source>
        <dbReference type="Proteomes" id="UP000054995"/>
    </source>
</evidence>
<organism evidence="1 2">
    <name type="scientific">Trichinella pseudospiralis</name>
    <name type="common">Parasitic roundworm</name>
    <dbReference type="NCBI Taxonomy" id="6337"/>
    <lineage>
        <taxon>Eukaryota</taxon>
        <taxon>Metazoa</taxon>
        <taxon>Ecdysozoa</taxon>
        <taxon>Nematoda</taxon>
        <taxon>Enoplea</taxon>
        <taxon>Dorylaimia</taxon>
        <taxon>Trichinellida</taxon>
        <taxon>Trichinellidae</taxon>
        <taxon>Trichinella</taxon>
    </lineage>
</organism>
<proteinExistence type="predicted"/>
<accession>A0A0V1F5W1</accession>
<reference evidence="1 2" key="1">
    <citation type="submission" date="2015-01" db="EMBL/GenBank/DDBJ databases">
        <title>Evolution of Trichinella species and genotypes.</title>
        <authorList>
            <person name="Korhonen P.K."/>
            <person name="Edoardo P."/>
            <person name="Giuseppe L.R."/>
            <person name="Gasser R.B."/>
        </authorList>
    </citation>
    <scope>NUCLEOTIDE SEQUENCE [LARGE SCALE GENOMIC DNA]</scope>
    <source>
        <strain evidence="1">ISS470</strain>
    </source>
</reference>
<dbReference type="EMBL" id="JYDT01000252">
    <property type="protein sequence ID" value="KRY81199.1"/>
    <property type="molecule type" value="Genomic_DNA"/>
</dbReference>
<comment type="caution">
    <text evidence="1">The sequence shown here is derived from an EMBL/GenBank/DDBJ whole genome shotgun (WGS) entry which is preliminary data.</text>
</comment>
<dbReference type="AlphaFoldDB" id="A0A0V1F5W1"/>
<sequence length="63" mass="6948">MTKDSAVRISLVWGQTCLHYQFLAFVAFLCGGKMAGSYDWFLPWDGLITLSHSLASGRFTASS</sequence>
<gene>
    <name evidence="1" type="ORF">T4D_7771</name>
</gene>
<keyword evidence="2" id="KW-1185">Reference proteome</keyword>
<name>A0A0V1F5W1_TRIPS</name>
<evidence type="ECO:0000313" key="1">
    <source>
        <dbReference type="EMBL" id="KRY81199.1"/>
    </source>
</evidence>
<protein>
    <submittedName>
        <fullName evidence="1">Uncharacterized protein</fullName>
    </submittedName>
</protein>